<protein>
    <submittedName>
        <fullName evidence="3">Uncharacterized protein</fullName>
    </submittedName>
</protein>
<sequence length="133" mass="15201">MDKEVERVRPEYLEPIGKKRSGFPLLLLVGIAVAVLAALGLKQHMETQAAWRERFDKAQPKAPPTDPAADEERRVRLAGLQEQRRQAEERYIRDRLDEVVKEEEAGNIKCIQGTAFRRIPGGWENIPNIRCSN</sequence>
<gene>
    <name evidence="3" type="ORF">ABB30_04915</name>
</gene>
<name>A0A0R0D8N5_9GAMM</name>
<accession>A0A0R0D8N5</accession>
<feature type="transmembrane region" description="Helical" evidence="2">
    <location>
        <begin position="21"/>
        <end position="41"/>
    </location>
</feature>
<reference evidence="3 4" key="1">
    <citation type="submission" date="2015-05" db="EMBL/GenBank/DDBJ databases">
        <title>Genome sequencing and analysis of members of genus Stenotrophomonas.</title>
        <authorList>
            <person name="Patil P.P."/>
            <person name="Midha S."/>
            <person name="Patil P.B."/>
        </authorList>
    </citation>
    <scope>NUCLEOTIDE SEQUENCE [LARGE SCALE GENOMIC DNA]</scope>
    <source>
        <strain evidence="3 4">DSM 24757</strain>
    </source>
</reference>
<dbReference type="AlphaFoldDB" id="A0A0R0D8N5"/>
<evidence type="ECO:0000256" key="1">
    <source>
        <dbReference type="SAM" id="MobiDB-lite"/>
    </source>
</evidence>
<feature type="region of interest" description="Disordered" evidence="1">
    <location>
        <begin position="52"/>
        <end position="73"/>
    </location>
</feature>
<dbReference type="RefSeq" id="WP_057637196.1">
    <property type="nucleotide sequence ID" value="NZ_LDJM01000012.1"/>
</dbReference>
<comment type="caution">
    <text evidence="3">The sequence shown here is derived from an EMBL/GenBank/DDBJ whole genome shotgun (WGS) entry which is preliminary data.</text>
</comment>
<dbReference type="Proteomes" id="UP000050956">
    <property type="component" value="Unassembled WGS sequence"/>
</dbReference>
<keyword evidence="4" id="KW-1185">Reference proteome</keyword>
<dbReference type="OrthoDB" id="6054126at2"/>
<keyword evidence="2" id="KW-0472">Membrane</keyword>
<dbReference type="PATRIC" id="fig|336566.3.peg.318"/>
<organism evidence="3 4">
    <name type="scientific">Stenotrophomonas ginsengisoli</name>
    <dbReference type="NCBI Taxonomy" id="336566"/>
    <lineage>
        <taxon>Bacteria</taxon>
        <taxon>Pseudomonadati</taxon>
        <taxon>Pseudomonadota</taxon>
        <taxon>Gammaproteobacteria</taxon>
        <taxon>Lysobacterales</taxon>
        <taxon>Lysobacteraceae</taxon>
        <taxon>Stenotrophomonas</taxon>
    </lineage>
</organism>
<evidence type="ECO:0000256" key="2">
    <source>
        <dbReference type="SAM" id="Phobius"/>
    </source>
</evidence>
<proteinExistence type="predicted"/>
<evidence type="ECO:0000313" key="3">
    <source>
        <dbReference type="EMBL" id="KRG78069.1"/>
    </source>
</evidence>
<keyword evidence="2" id="KW-1133">Transmembrane helix</keyword>
<dbReference type="EMBL" id="LDJM01000012">
    <property type="protein sequence ID" value="KRG78069.1"/>
    <property type="molecule type" value="Genomic_DNA"/>
</dbReference>
<keyword evidence="2" id="KW-0812">Transmembrane</keyword>
<evidence type="ECO:0000313" key="4">
    <source>
        <dbReference type="Proteomes" id="UP000050956"/>
    </source>
</evidence>